<proteinExistence type="inferred from homology"/>
<dbReference type="PANTHER" id="PTHR30239">
    <property type="entry name" value="ACETOLACTATE SYNTHASE SMALL SUBUNIT"/>
    <property type="match status" value="1"/>
</dbReference>
<comment type="pathway">
    <text evidence="1 6">Amino-acid biosynthesis; L-isoleucine biosynthesis; L-isoleucine from 2-oxobutanoate: step 1/4.</text>
</comment>
<dbReference type="Gene3D" id="3.30.70.1150">
    <property type="entry name" value="ACT-like. Chain A, domain 2"/>
    <property type="match status" value="1"/>
</dbReference>
<dbReference type="SUPFAM" id="SSF55021">
    <property type="entry name" value="ACT-like"/>
    <property type="match status" value="2"/>
</dbReference>
<comment type="subunit">
    <text evidence="6">Dimer of large and small chains.</text>
</comment>
<dbReference type="InterPro" id="IPR039557">
    <property type="entry name" value="AHAS_ACT"/>
</dbReference>
<comment type="function">
    <text evidence="6">Catalyzes the conversion of 2 pyruvate molecules into acetolactate in the first common step of the biosynthetic pathway of the branched-amino acids such as leucine, isoleucine, and valine.</text>
</comment>
<protein>
    <recommendedName>
        <fullName evidence="6">Acetolactate synthase small subunit</fullName>
        <shortName evidence="6">AHAS</shortName>
        <shortName evidence="6">ALS</shortName>
        <ecNumber evidence="6">2.2.1.6</ecNumber>
    </recommendedName>
    <alternativeName>
        <fullName evidence="6">Acetohydroxy-acid synthase small subunit</fullName>
    </alternativeName>
</protein>
<name>A0AA35WNW1_GEOBA</name>
<gene>
    <name evidence="8" type="ORF">GBAR_LOCUS13859</name>
</gene>
<evidence type="ECO:0000256" key="5">
    <source>
        <dbReference type="ARBA" id="ARBA00023304"/>
    </source>
</evidence>
<dbReference type="InterPro" id="IPR027271">
    <property type="entry name" value="Acetolactate_synth/TF_NikR_C"/>
</dbReference>
<evidence type="ECO:0000256" key="3">
    <source>
        <dbReference type="ARBA" id="ARBA00006341"/>
    </source>
</evidence>
<feature type="domain" description="ACT" evidence="7">
    <location>
        <begin position="9"/>
        <end position="83"/>
    </location>
</feature>
<dbReference type="PANTHER" id="PTHR30239:SF0">
    <property type="entry name" value="ACETOLACTATE SYNTHASE SMALL SUBUNIT 1, CHLOROPLASTIC"/>
    <property type="match status" value="1"/>
</dbReference>
<reference evidence="8" key="1">
    <citation type="submission" date="2023-03" db="EMBL/GenBank/DDBJ databases">
        <authorList>
            <person name="Steffen K."/>
            <person name="Cardenas P."/>
        </authorList>
    </citation>
    <scope>NUCLEOTIDE SEQUENCE</scope>
</reference>
<dbReference type="InterPro" id="IPR054480">
    <property type="entry name" value="AHAS_small-like_ACT"/>
</dbReference>
<comment type="caution">
    <text evidence="8">The sequence shown here is derived from an EMBL/GenBank/DDBJ whole genome shotgun (WGS) entry which is preliminary data.</text>
</comment>
<dbReference type="Gene3D" id="3.30.70.260">
    <property type="match status" value="1"/>
</dbReference>
<dbReference type="NCBIfam" id="NF008864">
    <property type="entry name" value="PRK11895.1"/>
    <property type="match status" value="1"/>
</dbReference>
<dbReference type="EC" id="2.2.1.6" evidence="6"/>
<dbReference type="GO" id="GO:0009097">
    <property type="term" value="P:isoleucine biosynthetic process"/>
    <property type="evidence" value="ECO:0007669"/>
    <property type="project" value="UniProtKB-UniRule"/>
</dbReference>
<dbReference type="PROSITE" id="PS51671">
    <property type="entry name" value="ACT"/>
    <property type="match status" value="1"/>
</dbReference>
<dbReference type="AlphaFoldDB" id="A0AA35WNW1"/>
<sequence length="192" mass="21133">MNGNGRHHTIIALVQDRPGVLTRVAGLFRRRGFNISSLAVGNSEQKGLSRMTFVVDGDQYTVDQATRQLDKLIEVVKVANISDEEIVSRELALIKVKVTPATRGEILEMVHPFRAEIVDVGAKSMVIEVTGSGDKIQALYDLLEPFGVLELMRTGRVAMVRGLTDAKVSDDLVLVYHGDHLKANEAYELGSY</sequence>
<dbReference type="InterPro" id="IPR004789">
    <property type="entry name" value="Acetalactate_synth_ssu"/>
</dbReference>
<dbReference type="GO" id="GO:0003984">
    <property type="term" value="F:acetolactate synthase activity"/>
    <property type="evidence" value="ECO:0007669"/>
    <property type="project" value="UniProtKB-UniRule"/>
</dbReference>
<evidence type="ECO:0000256" key="1">
    <source>
        <dbReference type="ARBA" id="ARBA00004974"/>
    </source>
</evidence>
<dbReference type="NCBIfam" id="TIGR00119">
    <property type="entry name" value="acolac_sm"/>
    <property type="match status" value="1"/>
</dbReference>
<keyword evidence="6" id="KW-0808">Transferase</keyword>
<dbReference type="InterPro" id="IPR045865">
    <property type="entry name" value="ACT-like_dom_sf"/>
</dbReference>
<evidence type="ECO:0000256" key="6">
    <source>
        <dbReference type="RuleBase" id="RU368092"/>
    </source>
</evidence>
<evidence type="ECO:0000256" key="2">
    <source>
        <dbReference type="ARBA" id="ARBA00005025"/>
    </source>
</evidence>
<dbReference type="InterPro" id="IPR002912">
    <property type="entry name" value="ACT_dom"/>
</dbReference>
<comment type="pathway">
    <text evidence="2 6">Amino-acid biosynthesis; L-valine biosynthesis; L-valine from pyruvate: step 1/4.</text>
</comment>
<organism evidence="8 9">
    <name type="scientific">Geodia barretti</name>
    <name type="common">Barrett's horny sponge</name>
    <dbReference type="NCBI Taxonomy" id="519541"/>
    <lineage>
        <taxon>Eukaryota</taxon>
        <taxon>Metazoa</taxon>
        <taxon>Porifera</taxon>
        <taxon>Demospongiae</taxon>
        <taxon>Heteroscleromorpha</taxon>
        <taxon>Tetractinellida</taxon>
        <taxon>Astrophorina</taxon>
        <taxon>Geodiidae</taxon>
        <taxon>Geodia</taxon>
    </lineage>
</organism>
<dbReference type="FunFam" id="3.30.70.260:FF:000001">
    <property type="entry name" value="Acetolactate synthase, small subunit"/>
    <property type="match status" value="1"/>
</dbReference>
<evidence type="ECO:0000313" key="9">
    <source>
        <dbReference type="Proteomes" id="UP001174909"/>
    </source>
</evidence>
<evidence type="ECO:0000313" key="8">
    <source>
        <dbReference type="EMBL" id="CAI8023756.1"/>
    </source>
</evidence>
<dbReference type="Proteomes" id="UP001174909">
    <property type="component" value="Unassembled WGS sequence"/>
</dbReference>
<comment type="catalytic activity">
    <reaction evidence="6">
        <text>2 pyruvate + H(+) = (2S)-2-acetolactate + CO2</text>
        <dbReference type="Rhea" id="RHEA:25249"/>
        <dbReference type="ChEBI" id="CHEBI:15361"/>
        <dbReference type="ChEBI" id="CHEBI:15378"/>
        <dbReference type="ChEBI" id="CHEBI:16526"/>
        <dbReference type="ChEBI" id="CHEBI:58476"/>
        <dbReference type="EC" id="2.2.1.6"/>
    </reaction>
</comment>
<dbReference type="Pfam" id="PF10369">
    <property type="entry name" value="ALS_ss_C"/>
    <property type="match status" value="1"/>
</dbReference>
<dbReference type="FunFam" id="3.30.70.1150:FF:000001">
    <property type="entry name" value="Acetolactate synthase small subunit"/>
    <property type="match status" value="1"/>
</dbReference>
<keyword evidence="5 6" id="KW-0100">Branched-chain amino acid biosynthesis</keyword>
<keyword evidence="9" id="KW-1185">Reference proteome</keyword>
<dbReference type="GO" id="GO:0009099">
    <property type="term" value="P:L-valine biosynthetic process"/>
    <property type="evidence" value="ECO:0007669"/>
    <property type="project" value="UniProtKB-UniRule"/>
</dbReference>
<dbReference type="GO" id="GO:0005829">
    <property type="term" value="C:cytosol"/>
    <property type="evidence" value="ECO:0007669"/>
    <property type="project" value="TreeGrafter"/>
</dbReference>
<dbReference type="EMBL" id="CASHTH010002030">
    <property type="protein sequence ID" value="CAI8023756.1"/>
    <property type="molecule type" value="Genomic_DNA"/>
</dbReference>
<dbReference type="InterPro" id="IPR019455">
    <property type="entry name" value="Acetolactate_synth_ssu_C"/>
</dbReference>
<evidence type="ECO:0000259" key="7">
    <source>
        <dbReference type="PROSITE" id="PS51671"/>
    </source>
</evidence>
<dbReference type="CDD" id="cd04878">
    <property type="entry name" value="ACT_AHAS"/>
    <property type="match status" value="1"/>
</dbReference>
<dbReference type="GO" id="GO:1990610">
    <property type="term" value="F:acetolactate synthase regulator activity"/>
    <property type="evidence" value="ECO:0007669"/>
    <property type="project" value="UniProtKB-UniRule"/>
</dbReference>
<dbReference type="Pfam" id="PF22629">
    <property type="entry name" value="ACT_AHAS_ss"/>
    <property type="match status" value="1"/>
</dbReference>
<comment type="similarity">
    <text evidence="3 6">Belongs to the acetolactate synthase small subunit family.</text>
</comment>
<evidence type="ECO:0000256" key="4">
    <source>
        <dbReference type="ARBA" id="ARBA00022605"/>
    </source>
</evidence>
<accession>A0AA35WNW1</accession>
<keyword evidence="4 6" id="KW-0028">Amino-acid biosynthesis</keyword>